<evidence type="ECO:0000313" key="3">
    <source>
        <dbReference type="Proteomes" id="UP000762676"/>
    </source>
</evidence>
<evidence type="ECO:0000256" key="1">
    <source>
        <dbReference type="SAM" id="MobiDB-lite"/>
    </source>
</evidence>
<sequence length="91" mass="10350">MCYQVLLLSFPSKLFESSLVSPRYGGEDSRDYANLSVTGENRYGTSTSTTSSSSMWPYKYHLRSNHTTMSNNHLLFRSVPLSRTTKATMIR</sequence>
<comment type="caution">
    <text evidence="2">The sequence shown here is derived from an EMBL/GenBank/DDBJ whole genome shotgun (WGS) entry which is preliminary data.</text>
</comment>
<proteinExistence type="predicted"/>
<dbReference type="AlphaFoldDB" id="A0AAV4HKJ2"/>
<organism evidence="2 3">
    <name type="scientific">Elysia marginata</name>
    <dbReference type="NCBI Taxonomy" id="1093978"/>
    <lineage>
        <taxon>Eukaryota</taxon>
        <taxon>Metazoa</taxon>
        <taxon>Spiralia</taxon>
        <taxon>Lophotrochozoa</taxon>
        <taxon>Mollusca</taxon>
        <taxon>Gastropoda</taxon>
        <taxon>Heterobranchia</taxon>
        <taxon>Euthyneura</taxon>
        <taxon>Panpulmonata</taxon>
        <taxon>Sacoglossa</taxon>
        <taxon>Placobranchoidea</taxon>
        <taxon>Plakobranchidae</taxon>
        <taxon>Elysia</taxon>
    </lineage>
</organism>
<keyword evidence="3" id="KW-1185">Reference proteome</keyword>
<evidence type="ECO:0000313" key="2">
    <source>
        <dbReference type="EMBL" id="GFR97578.1"/>
    </source>
</evidence>
<protein>
    <submittedName>
        <fullName evidence="2">Uncharacterized protein</fullName>
    </submittedName>
</protein>
<feature type="region of interest" description="Disordered" evidence="1">
    <location>
        <begin position="21"/>
        <end position="53"/>
    </location>
</feature>
<accession>A0AAV4HKJ2</accession>
<dbReference type="Proteomes" id="UP000762676">
    <property type="component" value="Unassembled WGS sequence"/>
</dbReference>
<dbReference type="EMBL" id="BMAT01002036">
    <property type="protein sequence ID" value="GFR97578.1"/>
    <property type="molecule type" value="Genomic_DNA"/>
</dbReference>
<reference evidence="2 3" key="1">
    <citation type="journal article" date="2021" name="Elife">
        <title>Chloroplast acquisition without the gene transfer in kleptoplastic sea slugs, Plakobranchus ocellatus.</title>
        <authorList>
            <person name="Maeda T."/>
            <person name="Takahashi S."/>
            <person name="Yoshida T."/>
            <person name="Shimamura S."/>
            <person name="Takaki Y."/>
            <person name="Nagai Y."/>
            <person name="Toyoda A."/>
            <person name="Suzuki Y."/>
            <person name="Arimoto A."/>
            <person name="Ishii H."/>
            <person name="Satoh N."/>
            <person name="Nishiyama T."/>
            <person name="Hasebe M."/>
            <person name="Maruyama T."/>
            <person name="Minagawa J."/>
            <person name="Obokata J."/>
            <person name="Shigenobu S."/>
        </authorList>
    </citation>
    <scope>NUCLEOTIDE SEQUENCE [LARGE SCALE GENOMIC DNA]</scope>
</reference>
<name>A0AAV4HKJ2_9GAST</name>
<gene>
    <name evidence="2" type="ORF">ElyMa_000996100</name>
</gene>